<accession>A0A235FAH4</accession>
<keyword evidence="1" id="KW-0732">Signal</keyword>
<feature type="chain" id="PRO_5012669504" description="DUF3889 domain-containing protein" evidence="1">
    <location>
        <begin position="24"/>
        <end position="115"/>
    </location>
</feature>
<proteinExistence type="predicted"/>
<name>A0A235FAH4_9BACL</name>
<keyword evidence="3" id="KW-1185">Reference proteome</keyword>
<feature type="signal peptide" evidence="1">
    <location>
        <begin position="1"/>
        <end position="23"/>
    </location>
</feature>
<dbReference type="Proteomes" id="UP000215059">
    <property type="component" value="Unassembled WGS sequence"/>
</dbReference>
<evidence type="ECO:0000256" key="1">
    <source>
        <dbReference type="SAM" id="SignalP"/>
    </source>
</evidence>
<organism evidence="2 3">
    <name type="scientific">Fictibacillus aquaticus</name>
    <dbReference type="NCBI Taxonomy" id="2021314"/>
    <lineage>
        <taxon>Bacteria</taxon>
        <taxon>Bacillati</taxon>
        <taxon>Bacillota</taxon>
        <taxon>Bacilli</taxon>
        <taxon>Bacillales</taxon>
        <taxon>Fictibacillaceae</taxon>
        <taxon>Fictibacillus</taxon>
    </lineage>
</organism>
<reference evidence="2 3" key="1">
    <citation type="submission" date="2017-07" db="EMBL/GenBank/DDBJ databases">
        <title>Fictibacillus sp. nov. GDSW-R2A3 Genome sequencing and assembly.</title>
        <authorList>
            <person name="Mayilraj S."/>
        </authorList>
    </citation>
    <scope>NUCLEOTIDE SEQUENCE [LARGE SCALE GENOMIC DNA]</scope>
    <source>
        <strain evidence="2 3">GDSW-R2A3</strain>
    </source>
</reference>
<dbReference type="Pfam" id="PF13028">
    <property type="entry name" value="DUF3889"/>
    <property type="match status" value="1"/>
</dbReference>
<gene>
    <name evidence="2" type="ORF">CGZ90_00195</name>
</gene>
<protein>
    <recommendedName>
        <fullName evidence="4">DUF3889 domain-containing protein</fullName>
    </recommendedName>
</protein>
<dbReference type="InterPro" id="IPR024987">
    <property type="entry name" value="DUF3889"/>
</dbReference>
<evidence type="ECO:0000313" key="3">
    <source>
        <dbReference type="Proteomes" id="UP000215059"/>
    </source>
</evidence>
<dbReference type="OrthoDB" id="2377048at2"/>
<dbReference type="EMBL" id="NOII01000001">
    <property type="protein sequence ID" value="OYD58361.1"/>
    <property type="molecule type" value="Genomic_DNA"/>
</dbReference>
<evidence type="ECO:0008006" key="4">
    <source>
        <dbReference type="Google" id="ProtNLM"/>
    </source>
</evidence>
<sequence length="115" mass="13159">MKKWWLILTILCFTLSVSPRSISAESVPAANPPDYVEPEYAKWGRLAVFETGKRYPTWNIVDYLYVGKTPVNGNADLQTFKLWLRKDGREMGVIIVITVSKNGAFKSISFRETDR</sequence>
<dbReference type="Gene3D" id="3.10.450.390">
    <property type="entry name" value="Protein of unknown function DUF3889"/>
    <property type="match status" value="1"/>
</dbReference>
<dbReference type="AlphaFoldDB" id="A0A235FAH4"/>
<comment type="caution">
    <text evidence="2">The sequence shown here is derived from an EMBL/GenBank/DDBJ whole genome shotgun (WGS) entry which is preliminary data.</text>
</comment>
<evidence type="ECO:0000313" key="2">
    <source>
        <dbReference type="EMBL" id="OYD58361.1"/>
    </source>
</evidence>
<dbReference type="RefSeq" id="WP_094250324.1">
    <property type="nucleotide sequence ID" value="NZ_JBHLXL010000001.1"/>
</dbReference>